<comment type="subcellular location">
    <subcellularLocation>
        <location evidence="1">Cell envelope</location>
    </subcellularLocation>
</comment>
<sequence length="301" mass="32183">MGFARIDRRSFLAGAALLCAPAANATASAAPRVAAVDWAAAECLLALGIAPIAIADIATYRQWLPEFQPPPDTRDLGSRAEPNLELLAALTPDRIFLSNWQRGLAPLLQRIAPVEVVTIVDARSDAMDNVREAFTRIASSTGRQEAASSYLSAFDASLAGSSRALAGVASRPVYVGVLHENGTQLFLYGKGSWVHSLMLRLGLRNALRAPTSAFGNALVDIAELAAVPDAVLLYLDQGARTRRAERALRASTLWQGLPMVKEGRARTIPPFYALGGAPSIRRTMRLLAEALENAPDGHRHG</sequence>
<dbReference type="GO" id="GO:1901678">
    <property type="term" value="P:iron coordination entity transport"/>
    <property type="evidence" value="ECO:0007669"/>
    <property type="project" value="UniProtKB-ARBA"/>
</dbReference>
<proteinExistence type="inferred from homology"/>
<evidence type="ECO:0000256" key="5">
    <source>
        <dbReference type="ARBA" id="ARBA00022729"/>
    </source>
</evidence>
<dbReference type="Gene3D" id="3.40.50.1980">
    <property type="entry name" value="Nitrogenase molybdenum iron protein domain"/>
    <property type="match status" value="2"/>
</dbReference>
<evidence type="ECO:0000256" key="4">
    <source>
        <dbReference type="ARBA" id="ARBA00022496"/>
    </source>
</evidence>
<evidence type="ECO:0000256" key="3">
    <source>
        <dbReference type="ARBA" id="ARBA00022448"/>
    </source>
</evidence>
<evidence type="ECO:0000313" key="8">
    <source>
        <dbReference type="EMBL" id="MBB3773930.1"/>
    </source>
</evidence>
<keyword evidence="5 6" id="KW-0732">Signal</keyword>
<feature type="domain" description="Fe/B12 periplasmic-binding" evidence="7">
    <location>
        <begin position="32"/>
        <end position="295"/>
    </location>
</feature>
<evidence type="ECO:0000313" key="9">
    <source>
        <dbReference type="Proteomes" id="UP000533469"/>
    </source>
</evidence>
<evidence type="ECO:0000259" key="7">
    <source>
        <dbReference type="PROSITE" id="PS50983"/>
    </source>
</evidence>
<protein>
    <submittedName>
        <fullName evidence="8">Iron complex transport system substrate-binding protein</fullName>
    </submittedName>
</protein>
<comment type="similarity">
    <text evidence="2">Belongs to the bacterial solute-binding protein 8 family.</text>
</comment>
<dbReference type="PROSITE" id="PS51318">
    <property type="entry name" value="TAT"/>
    <property type="match status" value="1"/>
</dbReference>
<comment type="caution">
    <text evidence="8">The sequence shown here is derived from an EMBL/GenBank/DDBJ whole genome shotgun (WGS) entry which is preliminary data.</text>
</comment>
<dbReference type="PRINTS" id="PR01715">
    <property type="entry name" value="FERRIBNDNGPP"/>
</dbReference>
<evidence type="ECO:0000256" key="6">
    <source>
        <dbReference type="SAM" id="SignalP"/>
    </source>
</evidence>
<dbReference type="EMBL" id="JACICD010000017">
    <property type="protein sequence ID" value="MBB3773930.1"/>
    <property type="molecule type" value="Genomic_DNA"/>
</dbReference>
<dbReference type="AlphaFoldDB" id="A0A839ZG47"/>
<keyword evidence="3" id="KW-0813">Transport</keyword>
<keyword evidence="4" id="KW-0410">Iron transport</keyword>
<dbReference type="PANTHER" id="PTHR30532">
    <property type="entry name" value="IRON III DICITRATE-BINDING PERIPLASMIC PROTEIN"/>
    <property type="match status" value="1"/>
</dbReference>
<keyword evidence="4" id="KW-0406">Ion transport</keyword>
<evidence type="ECO:0000256" key="1">
    <source>
        <dbReference type="ARBA" id="ARBA00004196"/>
    </source>
</evidence>
<dbReference type="InterPro" id="IPR006311">
    <property type="entry name" value="TAT_signal"/>
</dbReference>
<dbReference type="Pfam" id="PF01497">
    <property type="entry name" value="Peripla_BP_2"/>
    <property type="match status" value="1"/>
</dbReference>
<feature type="signal peptide" evidence="6">
    <location>
        <begin position="1"/>
        <end position="25"/>
    </location>
</feature>
<feature type="chain" id="PRO_5032477739" evidence="6">
    <location>
        <begin position="26"/>
        <end position="301"/>
    </location>
</feature>
<keyword evidence="4" id="KW-0408">Iron</keyword>
<gene>
    <name evidence="8" type="ORF">FHS55_004576</name>
</gene>
<dbReference type="RefSeq" id="WP_183192121.1">
    <property type="nucleotide sequence ID" value="NZ_JACICD010000017.1"/>
</dbReference>
<dbReference type="SUPFAM" id="SSF53807">
    <property type="entry name" value="Helical backbone' metal receptor"/>
    <property type="match status" value="1"/>
</dbReference>
<dbReference type="GO" id="GO:0030288">
    <property type="term" value="C:outer membrane-bounded periplasmic space"/>
    <property type="evidence" value="ECO:0007669"/>
    <property type="project" value="TreeGrafter"/>
</dbReference>
<dbReference type="PROSITE" id="PS50983">
    <property type="entry name" value="FE_B12_PBP"/>
    <property type="match status" value="1"/>
</dbReference>
<reference evidence="8 9" key="1">
    <citation type="submission" date="2020-08" db="EMBL/GenBank/DDBJ databases">
        <title>Genomic Encyclopedia of Type Strains, Phase IV (KMG-IV): sequencing the most valuable type-strain genomes for metagenomic binning, comparative biology and taxonomic classification.</title>
        <authorList>
            <person name="Goeker M."/>
        </authorList>
    </citation>
    <scope>NUCLEOTIDE SEQUENCE [LARGE SCALE GENOMIC DNA]</scope>
    <source>
        <strain evidence="8 9">DSM 5895</strain>
    </source>
</reference>
<evidence type="ECO:0000256" key="2">
    <source>
        <dbReference type="ARBA" id="ARBA00008814"/>
    </source>
</evidence>
<dbReference type="PANTHER" id="PTHR30532:SF1">
    <property type="entry name" value="IRON(3+)-HYDROXAMATE-BINDING PROTEIN FHUD"/>
    <property type="match status" value="1"/>
</dbReference>
<dbReference type="InterPro" id="IPR002491">
    <property type="entry name" value="ABC_transptr_periplasmic_BD"/>
</dbReference>
<accession>A0A839ZG47</accession>
<organism evidence="8 9">
    <name type="scientific">Ancylobacter tetraedralis</name>
    <dbReference type="NCBI Taxonomy" id="217068"/>
    <lineage>
        <taxon>Bacteria</taxon>
        <taxon>Pseudomonadati</taxon>
        <taxon>Pseudomonadota</taxon>
        <taxon>Alphaproteobacteria</taxon>
        <taxon>Hyphomicrobiales</taxon>
        <taxon>Xanthobacteraceae</taxon>
        <taxon>Ancylobacter</taxon>
    </lineage>
</organism>
<keyword evidence="9" id="KW-1185">Reference proteome</keyword>
<dbReference type="InterPro" id="IPR051313">
    <property type="entry name" value="Bact_iron-sidero_bind"/>
</dbReference>
<dbReference type="Proteomes" id="UP000533469">
    <property type="component" value="Unassembled WGS sequence"/>
</dbReference>
<name>A0A839ZG47_9HYPH</name>